<protein>
    <submittedName>
        <fullName evidence="1">Uncharacterized protein</fullName>
    </submittedName>
</protein>
<sequence>MHTPFKGASIWYGLAQSGIKHSVAHHITAEGVSIDQSPGALHLTHRDTATDEKRLTSDKSTMFVAEEAYCLGYILRLAHAF</sequence>
<name>A0A6F8XCI3_9GAMM</name>
<evidence type="ECO:0000313" key="1">
    <source>
        <dbReference type="EMBL" id="BCB71818.1"/>
    </source>
</evidence>
<evidence type="ECO:0000313" key="2">
    <source>
        <dbReference type="Proteomes" id="UP000501053"/>
    </source>
</evidence>
<accession>A0A6F8XCI3</accession>
<dbReference type="EMBL" id="AP022869">
    <property type="protein sequence ID" value="BCB71818.1"/>
    <property type="molecule type" value="Genomic_DNA"/>
</dbReference>
<proteinExistence type="predicted"/>
<dbReference type="Proteomes" id="UP000501053">
    <property type="component" value="Chromosome"/>
</dbReference>
<gene>
    <name evidence="1" type="ORF">HMEPL2_21690</name>
</gene>
<reference evidence="1 2" key="1">
    <citation type="submission" date="2020-03" db="EMBL/GenBank/DDBJ databases">
        <title>Complete Genome Sequence of Halomonas meridiana strain Eplume2, isolated from hydrothermal-plume in the north east Pacific Ocean.</title>
        <authorList>
            <person name="Kurihara Y."/>
            <person name="Kawai S."/>
            <person name="Sakai A."/>
            <person name="Galipon J."/>
            <person name="Arakawa K."/>
        </authorList>
    </citation>
    <scope>NUCLEOTIDE SEQUENCE [LARGE SCALE GENOMIC DNA]</scope>
    <source>
        <strain evidence="1 2">Eplume2</strain>
    </source>
</reference>
<keyword evidence="2" id="KW-1185">Reference proteome</keyword>
<organism evidence="1 2">
    <name type="scientific">Vreelandella aquamarina</name>
    <dbReference type="NCBI Taxonomy" id="77097"/>
    <lineage>
        <taxon>Bacteria</taxon>
        <taxon>Pseudomonadati</taxon>
        <taxon>Pseudomonadota</taxon>
        <taxon>Gammaproteobacteria</taxon>
        <taxon>Oceanospirillales</taxon>
        <taxon>Halomonadaceae</taxon>
        <taxon>Vreelandella</taxon>
    </lineage>
</organism>
<dbReference type="AlphaFoldDB" id="A0A6F8XCI3"/>